<dbReference type="EMBL" id="KP795522">
    <property type="protein sequence ID" value="AKN37032.1"/>
    <property type="molecule type" value="Genomic_DNA"/>
</dbReference>
<evidence type="ECO:0000313" key="1">
    <source>
        <dbReference type="EMBL" id="AKN37032.1"/>
    </source>
</evidence>
<name>A0A0H3ZRG0_9VIBR</name>
<organism evidence="1">
    <name type="scientific">Vibrio cyclitrophicus</name>
    <dbReference type="NCBI Taxonomy" id="47951"/>
    <lineage>
        <taxon>Bacteria</taxon>
        <taxon>Pseudomonadati</taxon>
        <taxon>Pseudomonadota</taxon>
        <taxon>Gammaproteobacteria</taxon>
        <taxon>Vibrionales</taxon>
        <taxon>Vibrionaceae</taxon>
        <taxon>Vibrio</taxon>
    </lineage>
</organism>
<sequence>MNVNADGVKSAYESLAKNGLVDKKTDDNKVLVDAVELNTILMAFTFLFREKYPNANA</sequence>
<reference evidence="1" key="1">
    <citation type="journal article" date="2015" name="MBio">
        <title>Eco-Evolutionary Dynamics of Episomes among Ecologically Cohesive Bacterial Populations.</title>
        <authorList>
            <person name="Xue H."/>
            <person name="Cordero O.X."/>
            <person name="Camas F.M."/>
            <person name="Trimble W."/>
            <person name="Meyer F."/>
            <person name="Guglielmini J."/>
            <person name="Rocha E.P."/>
            <person name="Polz M.F."/>
        </authorList>
    </citation>
    <scope>NUCLEOTIDE SEQUENCE</scope>
    <source>
        <strain evidence="1">FF_61</strain>
    </source>
</reference>
<accession>A0A0H3ZRG0</accession>
<protein>
    <submittedName>
        <fullName evidence="1">Uncharacterized protein</fullName>
    </submittedName>
</protein>
<dbReference type="AlphaFoldDB" id="A0A0H3ZRG0"/>
<proteinExistence type="predicted"/>